<protein>
    <submittedName>
        <fullName evidence="2">Morphine 6-dehydrogenase</fullName>
        <ecNumber evidence="2">1.1.1.218</ecNumber>
    </submittedName>
</protein>
<dbReference type="EMBL" id="CP015220">
    <property type="protein sequence ID" value="AMY25885.1"/>
    <property type="molecule type" value="Genomic_DNA"/>
</dbReference>
<dbReference type="Gene3D" id="3.20.20.100">
    <property type="entry name" value="NADP-dependent oxidoreductase domain"/>
    <property type="match status" value="1"/>
</dbReference>
<evidence type="ECO:0000256" key="1">
    <source>
        <dbReference type="SAM" id="MobiDB-lite"/>
    </source>
</evidence>
<name>A0A143QRV9_RHOFA</name>
<feature type="compositionally biased region" description="Basic and acidic residues" evidence="1">
    <location>
        <begin position="47"/>
        <end position="57"/>
    </location>
</feature>
<gene>
    <name evidence="2" type="primary">morA</name>
    <name evidence="2" type="ORF">A3Q41_04616</name>
</gene>
<reference evidence="2 3" key="1">
    <citation type="journal article" date="2016" name="Genome Announc.">
        <title>Complete Genome and Plasmid Sequences for Rhodococcus fascians D188 and Draft Sequences for Rhodococcus Isolates PBTS 1 and PBTS 2.</title>
        <authorList>
            <person name="Stamler R.A."/>
            <person name="Vereecke D."/>
            <person name="Zhang Y."/>
            <person name="Schilkey F."/>
            <person name="Devitt N."/>
            <person name="Randall J.J."/>
        </authorList>
    </citation>
    <scope>NUCLEOTIDE SEQUENCE [LARGE SCALE GENOMIC DNA]</scope>
    <source>
        <strain evidence="2 3">PBTS2</strain>
    </source>
</reference>
<evidence type="ECO:0000313" key="2">
    <source>
        <dbReference type="EMBL" id="AMY25885.1"/>
    </source>
</evidence>
<dbReference type="PATRIC" id="fig|1653479.3.peg.4672"/>
<feature type="region of interest" description="Disordered" evidence="1">
    <location>
        <begin position="47"/>
        <end position="70"/>
    </location>
</feature>
<dbReference type="EC" id="1.1.1.218" evidence="2"/>
<dbReference type="AlphaFoldDB" id="A0A143QRV9"/>
<reference evidence="3" key="2">
    <citation type="submission" date="2016-04" db="EMBL/GenBank/DDBJ databases">
        <title>Complete Genome and Plasmid Sequences for Rhodococcus fascians D188 and Draft Sequences for Rhodococcus spp. Isolates PBTS 1 and PBTS 2.</title>
        <authorList>
            <person name="Stamer R."/>
            <person name="Vereecke D."/>
            <person name="Zhang Y."/>
            <person name="Schilkey F."/>
            <person name="Devitt N."/>
            <person name="Randall J."/>
        </authorList>
    </citation>
    <scope>NUCLEOTIDE SEQUENCE [LARGE SCALE GENOMIC DNA]</scope>
    <source>
        <strain evidence="3">PBTS2</strain>
    </source>
</reference>
<keyword evidence="2" id="KW-0560">Oxidoreductase</keyword>
<accession>A0A143QRV9</accession>
<dbReference type="InterPro" id="IPR036812">
    <property type="entry name" value="NAD(P)_OxRdtase_dom_sf"/>
</dbReference>
<dbReference type="GO" id="GO:0050109">
    <property type="term" value="F:morphine 6-dehydrogenase activity"/>
    <property type="evidence" value="ECO:0007669"/>
    <property type="project" value="UniProtKB-EC"/>
</dbReference>
<proteinExistence type="predicted"/>
<organism evidence="2 3">
    <name type="scientific">Rhodococcoides fascians</name>
    <name type="common">Rhodococcus fascians</name>
    <dbReference type="NCBI Taxonomy" id="1828"/>
    <lineage>
        <taxon>Bacteria</taxon>
        <taxon>Bacillati</taxon>
        <taxon>Actinomycetota</taxon>
        <taxon>Actinomycetes</taxon>
        <taxon>Mycobacteriales</taxon>
        <taxon>Nocardiaceae</taxon>
        <taxon>Rhodococcoides</taxon>
    </lineage>
</organism>
<dbReference type="SUPFAM" id="SSF51430">
    <property type="entry name" value="NAD(P)-linked oxidoreductase"/>
    <property type="match status" value="1"/>
</dbReference>
<sequence length="70" mass="7889">MVHRPLFSSTFRDLYKSTNPERIAQNSDVFDFELDDDELAAMDALDRGVRGGPDRDGVVPTTFDVEITEP</sequence>
<evidence type="ECO:0000313" key="3">
    <source>
        <dbReference type="Proteomes" id="UP000076038"/>
    </source>
</evidence>
<keyword evidence="3" id="KW-1185">Reference proteome</keyword>
<dbReference type="Proteomes" id="UP000076038">
    <property type="component" value="Chromosome"/>
</dbReference>
<dbReference type="KEGG" id="rhs:A3Q41_04616"/>